<accession>A0A3G8JFL5</accession>
<feature type="signal peptide" evidence="1">
    <location>
        <begin position="1"/>
        <end position="28"/>
    </location>
</feature>
<name>A0A3G8JFL5_9ACTN</name>
<dbReference type="AlphaFoldDB" id="A0A3G8JFL5"/>
<dbReference type="EMBL" id="CP033972">
    <property type="protein sequence ID" value="AZG43794.1"/>
    <property type="molecule type" value="Genomic_DNA"/>
</dbReference>
<evidence type="ECO:0000256" key="1">
    <source>
        <dbReference type="SAM" id="SignalP"/>
    </source>
</evidence>
<dbReference type="OrthoDB" id="4551782at2"/>
<feature type="chain" id="PRO_5038470572" description="DUF3558 domain-containing protein" evidence="1">
    <location>
        <begin position="29"/>
        <end position="199"/>
    </location>
</feature>
<gene>
    <name evidence="2" type="ORF">D7316_00363</name>
</gene>
<evidence type="ECO:0000313" key="2">
    <source>
        <dbReference type="EMBL" id="AZG43794.1"/>
    </source>
</evidence>
<protein>
    <recommendedName>
        <fullName evidence="4">DUF3558 domain-containing protein</fullName>
    </recommendedName>
</protein>
<evidence type="ECO:0008006" key="4">
    <source>
        <dbReference type="Google" id="ProtNLM"/>
    </source>
</evidence>
<reference evidence="2 3" key="1">
    <citation type="submission" date="2018-11" db="EMBL/GenBank/DDBJ databases">
        <title>Gordonia insulae sp. nov., isolated from an island soil.</title>
        <authorList>
            <person name="Kim Y.S."/>
            <person name="Kim S.B."/>
        </authorList>
    </citation>
    <scope>NUCLEOTIDE SEQUENCE [LARGE SCALE GENOMIC DNA]</scope>
    <source>
        <strain evidence="2 3">MMS17-SY073</strain>
    </source>
</reference>
<organism evidence="2 3">
    <name type="scientific">Gordonia insulae</name>
    <dbReference type="NCBI Taxonomy" id="2420509"/>
    <lineage>
        <taxon>Bacteria</taxon>
        <taxon>Bacillati</taxon>
        <taxon>Actinomycetota</taxon>
        <taxon>Actinomycetes</taxon>
        <taxon>Mycobacteriales</taxon>
        <taxon>Gordoniaceae</taxon>
        <taxon>Gordonia</taxon>
    </lineage>
</organism>
<evidence type="ECO:0000313" key="3">
    <source>
        <dbReference type="Proteomes" id="UP000271469"/>
    </source>
</evidence>
<sequence length="199" mass="20363">MPVTRRQRSLLTTAVCALVALCCTSGCARSLDGQAVAAPSTASSPTAAAVEWRDHVVPSDCILTGAQMSALSGVRLKDGEDTDVKQSDGTTGHNCSYYTAAGGVLSFTAVVKVQAPVTGTVTPDMLADLGDDGARSIPGIGLDVIIEPLDGPNAFPTMRVATDRHVTSVVLVVGNIPHPPDDAAWSTAARQIVAALPAN</sequence>
<dbReference type="RefSeq" id="WP_124706774.1">
    <property type="nucleotide sequence ID" value="NZ_CP033972.1"/>
</dbReference>
<keyword evidence="1" id="KW-0732">Signal</keyword>
<dbReference type="Proteomes" id="UP000271469">
    <property type="component" value="Chromosome"/>
</dbReference>
<keyword evidence="3" id="KW-1185">Reference proteome</keyword>
<dbReference type="KEGG" id="gom:D7316_00363"/>
<proteinExistence type="predicted"/>